<keyword evidence="2" id="KW-1185">Reference proteome</keyword>
<sequence length="100" mass="11260">MHSKKCTGIFFHSKCPTPGLTLRISQMVKKNKKMAKHGGSEIPALCETEAGELLESRSSRPAWATYQAWWHVCVLSATQEAEYRLWAKCGLPPLFINKVL</sequence>
<protein>
    <submittedName>
        <fullName evidence="1">Uncharacterized protein</fullName>
    </submittedName>
</protein>
<organism evidence="1 2">
    <name type="scientific">Theropithecus gelada</name>
    <name type="common">Gelada baboon</name>
    <dbReference type="NCBI Taxonomy" id="9565"/>
    <lineage>
        <taxon>Eukaryota</taxon>
        <taxon>Metazoa</taxon>
        <taxon>Chordata</taxon>
        <taxon>Craniata</taxon>
        <taxon>Vertebrata</taxon>
        <taxon>Euteleostomi</taxon>
        <taxon>Mammalia</taxon>
        <taxon>Eutheria</taxon>
        <taxon>Euarchontoglires</taxon>
        <taxon>Primates</taxon>
        <taxon>Haplorrhini</taxon>
        <taxon>Catarrhini</taxon>
        <taxon>Cercopithecidae</taxon>
        <taxon>Cercopithecinae</taxon>
        <taxon>Theropithecus</taxon>
    </lineage>
</organism>
<name>A0A8D2JUK1_THEGE</name>
<dbReference type="Ensembl" id="ENSTGET00000002456.1">
    <property type="protein sequence ID" value="ENSTGEP00000001970.1"/>
    <property type="gene ID" value="ENSTGEG00000001755.1"/>
</dbReference>
<accession>A0A8D2JUK1</accession>
<reference evidence="1" key="3">
    <citation type="submission" date="2025-09" db="UniProtKB">
        <authorList>
            <consortium name="Ensembl"/>
        </authorList>
    </citation>
    <scope>IDENTIFICATION</scope>
</reference>
<dbReference type="Proteomes" id="UP000694411">
    <property type="component" value="Chromosome 13"/>
</dbReference>
<dbReference type="AlphaFoldDB" id="A0A8D2JUK1"/>
<reference evidence="1" key="1">
    <citation type="submission" date="2018-05" db="EMBL/GenBank/DDBJ databases">
        <title>Whole genome of Theropithecus gelada.</title>
        <authorList>
            <person name="Chiou K.L."/>
            <person name="Snyder-Mackler N."/>
        </authorList>
    </citation>
    <scope>NUCLEOTIDE SEQUENCE [LARGE SCALE GENOMIC DNA]</scope>
</reference>
<reference evidence="1" key="2">
    <citation type="submission" date="2025-08" db="UniProtKB">
        <authorList>
            <consortium name="Ensembl"/>
        </authorList>
    </citation>
    <scope>IDENTIFICATION</scope>
</reference>
<evidence type="ECO:0000313" key="1">
    <source>
        <dbReference type="Ensembl" id="ENSTGEP00000001970.1"/>
    </source>
</evidence>
<evidence type="ECO:0000313" key="2">
    <source>
        <dbReference type="Proteomes" id="UP000694411"/>
    </source>
</evidence>
<proteinExistence type="predicted"/>